<dbReference type="AlphaFoldDB" id="L0FYG3"/>
<keyword evidence="1" id="KW-1133">Transmembrane helix</keyword>
<evidence type="ECO:0000313" key="2">
    <source>
        <dbReference type="EMBL" id="AGA78954.1"/>
    </source>
</evidence>
<keyword evidence="1" id="KW-0812">Transmembrane</keyword>
<proteinExistence type="predicted"/>
<dbReference type="Proteomes" id="UP000010796">
    <property type="component" value="Chromosome"/>
</dbReference>
<protein>
    <recommendedName>
        <fullName evidence="4">DUF3592 domain-containing protein</fullName>
    </recommendedName>
</protein>
<dbReference type="RefSeq" id="WP_015266507.1">
    <property type="nucleotide sequence ID" value="NC_019904.1"/>
</dbReference>
<evidence type="ECO:0008006" key="4">
    <source>
        <dbReference type="Google" id="ProtNLM"/>
    </source>
</evidence>
<reference evidence="3" key="1">
    <citation type="submission" date="2012-02" db="EMBL/GenBank/DDBJ databases">
        <title>The complete genome of Echinicola vietnamensis DSM 17526.</title>
        <authorList>
            <person name="Lucas S."/>
            <person name="Copeland A."/>
            <person name="Lapidus A."/>
            <person name="Glavina del Rio T."/>
            <person name="Dalin E."/>
            <person name="Tice H."/>
            <person name="Bruce D."/>
            <person name="Goodwin L."/>
            <person name="Pitluck S."/>
            <person name="Peters L."/>
            <person name="Ovchinnikova G."/>
            <person name="Teshima H."/>
            <person name="Kyrpides N."/>
            <person name="Mavromatis K."/>
            <person name="Ivanova N."/>
            <person name="Brettin T."/>
            <person name="Detter J.C."/>
            <person name="Han C."/>
            <person name="Larimer F."/>
            <person name="Land M."/>
            <person name="Hauser L."/>
            <person name="Markowitz V."/>
            <person name="Cheng J.-F."/>
            <person name="Hugenholtz P."/>
            <person name="Woyke T."/>
            <person name="Wu D."/>
            <person name="Brambilla E."/>
            <person name="Klenk H.-P."/>
            <person name="Eisen J.A."/>
        </authorList>
    </citation>
    <scope>NUCLEOTIDE SEQUENCE [LARGE SCALE GENOMIC DNA]</scope>
    <source>
        <strain evidence="3">DSM 17526 / LMG 23754 / KMM 6221</strain>
    </source>
</reference>
<keyword evidence="1" id="KW-0472">Membrane</keyword>
<dbReference type="OrthoDB" id="838278at2"/>
<feature type="transmembrane region" description="Helical" evidence="1">
    <location>
        <begin position="7"/>
        <end position="25"/>
    </location>
</feature>
<accession>L0FYG3</accession>
<dbReference type="KEGG" id="evi:Echvi_2714"/>
<sequence>MSDKKELFLVLIICFVGFIIWKIYYTSYEKSYTIGEVVRKATGLKSGTVIKFEFYYQGRKIEGGTGMGDYSVRVGDRYVIEFSKEKLDLSEALLYYPVPDTVEIKVPWEGWAEVPKELKQYRRKRMEIFGFYDLLFGD</sequence>
<keyword evidence="3" id="KW-1185">Reference proteome</keyword>
<name>L0FYG3_ECHVK</name>
<evidence type="ECO:0000256" key="1">
    <source>
        <dbReference type="SAM" id="Phobius"/>
    </source>
</evidence>
<evidence type="ECO:0000313" key="3">
    <source>
        <dbReference type="Proteomes" id="UP000010796"/>
    </source>
</evidence>
<gene>
    <name evidence="2" type="ordered locus">Echvi_2714</name>
</gene>
<organism evidence="2 3">
    <name type="scientific">Echinicola vietnamensis (strain DSM 17526 / LMG 23754 / KMM 6221)</name>
    <dbReference type="NCBI Taxonomy" id="926556"/>
    <lineage>
        <taxon>Bacteria</taxon>
        <taxon>Pseudomonadati</taxon>
        <taxon>Bacteroidota</taxon>
        <taxon>Cytophagia</taxon>
        <taxon>Cytophagales</taxon>
        <taxon>Cyclobacteriaceae</taxon>
        <taxon>Echinicola</taxon>
    </lineage>
</organism>
<dbReference type="STRING" id="926556.Echvi_2714"/>
<dbReference type="EMBL" id="CP003346">
    <property type="protein sequence ID" value="AGA78954.1"/>
    <property type="molecule type" value="Genomic_DNA"/>
</dbReference>
<dbReference type="HOGENOM" id="CLU_1850925_0_0_10"/>